<dbReference type="AlphaFoldDB" id="A0A543II52"/>
<dbReference type="Proteomes" id="UP000316706">
    <property type="component" value="Unassembled WGS sequence"/>
</dbReference>
<evidence type="ECO:0000313" key="2">
    <source>
        <dbReference type="EMBL" id="TQM70246.1"/>
    </source>
</evidence>
<feature type="domain" description="Siderophore-interacting FAD-binding" evidence="1">
    <location>
        <begin position="19"/>
        <end position="67"/>
    </location>
</feature>
<reference evidence="2 3" key="1">
    <citation type="submission" date="2019-06" db="EMBL/GenBank/DDBJ databases">
        <title>Sequencing the genomes of 1000 actinobacteria strains.</title>
        <authorList>
            <person name="Klenk H.-P."/>
        </authorList>
    </citation>
    <scope>NUCLEOTIDE SEQUENCE [LARGE SCALE GENOMIC DNA]</scope>
    <source>
        <strain evidence="2 3">DSM 45043</strain>
    </source>
</reference>
<dbReference type="RefSeq" id="WP_141970959.1">
    <property type="nucleotide sequence ID" value="NZ_VFPO01000001.1"/>
</dbReference>
<dbReference type="EMBL" id="VFPO01000001">
    <property type="protein sequence ID" value="TQM70246.1"/>
    <property type="molecule type" value="Genomic_DNA"/>
</dbReference>
<proteinExistence type="predicted"/>
<protein>
    <submittedName>
        <fullName evidence="2">Siderophore-interacting protein</fullName>
    </submittedName>
</protein>
<evidence type="ECO:0000259" key="1">
    <source>
        <dbReference type="Pfam" id="PF08021"/>
    </source>
</evidence>
<dbReference type="Gene3D" id="2.40.30.10">
    <property type="entry name" value="Translation factors"/>
    <property type="match status" value="1"/>
</dbReference>
<dbReference type="Pfam" id="PF08021">
    <property type="entry name" value="FAD_binding_9"/>
    <property type="match status" value="1"/>
</dbReference>
<name>A0A543II52_9ACTN</name>
<evidence type="ECO:0000313" key="3">
    <source>
        <dbReference type="Proteomes" id="UP000316706"/>
    </source>
</evidence>
<comment type="caution">
    <text evidence="2">The sequence shown here is derived from an EMBL/GenBank/DDBJ whole genome shotgun (WGS) entry which is preliminary data.</text>
</comment>
<gene>
    <name evidence="2" type="ORF">FHX41_3968</name>
</gene>
<sequence>MTRPRTGPAHPFAFFDLGVCRSERLGPGMVRIAFGVEPAGGSGTEFVSAGRDQRFKLFFPHPHQGLDRRAVVFTGYWRRGAGEEDLLAEYAGASPATDE</sequence>
<dbReference type="InterPro" id="IPR013113">
    <property type="entry name" value="SIP_FAD-bd"/>
</dbReference>
<dbReference type="OrthoDB" id="3211041at2"/>
<accession>A0A543II52</accession>
<keyword evidence="3" id="KW-1185">Reference proteome</keyword>
<organism evidence="2 3">
    <name type="scientific">Actinomadura hallensis</name>
    <dbReference type="NCBI Taxonomy" id="337895"/>
    <lineage>
        <taxon>Bacteria</taxon>
        <taxon>Bacillati</taxon>
        <taxon>Actinomycetota</taxon>
        <taxon>Actinomycetes</taxon>
        <taxon>Streptosporangiales</taxon>
        <taxon>Thermomonosporaceae</taxon>
        <taxon>Actinomadura</taxon>
    </lineage>
</organism>